<dbReference type="RefSeq" id="XP_075095070.1">
    <property type="nucleotide sequence ID" value="XM_075238969.1"/>
</dbReference>
<proteinExistence type="predicted"/>
<sequence>MKDCSPSLVPIVKDENFNLNQCPKNDLKREQMKNIPYAAIVGSLMYDEACTRHDIAFVVGMLERYQSNPGNDYLRTTKKVLRYLQGTKDYMIMYKPSDNLEVIGYSNSYFAGCIDSCKSISDTFVVRWSYILEVCQIDTD</sequence>
<accession>A0AC58TCY1</accession>
<dbReference type="Proteomes" id="UP000790787">
    <property type="component" value="Chromosome 19"/>
</dbReference>
<name>A0AC58TCY1_TOBAC</name>
<keyword evidence="1" id="KW-1185">Reference proteome</keyword>
<evidence type="ECO:0000313" key="2">
    <source>
        <dbReference type="RefSeq" id="XP_075095070.1"/>
    </source>
</evidence>
<organism evidence="1 2">
    <name type="scientific">Nicotiana tabacum</name>
    <name type="common">Common tobacco</name>
    <dbReference type="NCBI Taxonomy" id="4097"/>
    <lineage>
        <taxon>Eukaryota</taxon>
        <taxon>Viridiplantae</taxon>
        <taxon>Streptophyta</taxon>
        <taxon>Embryophyta</taxon>
        <taxon>Tracheophyta</taxon>
        <taxon>Spermatophyta</taxon>
        <taxon>Magnoliopsida</taxon>
        <taxon>eudicotyledons</taxon>
        <taxon>Gunneridae</taxon>
        <taxon>Pentapetalae</taxon>
        <taxon>asterids</taxon>
        <taxon>lamiids</taxon>
        <taxon>Solanales</taxon>
        <taxon>Solanaceae</taxon>
        <taxon>Nicotianoideae</taxon>
        <taxon>Nicotianeae</taxon>
        <taxon>Nicotiana</taxon>
    </lineage>
</organism>
<reference evidence="2" key="2">
    <citation type="submission" date="2025-08" db="UniProtKB">
        <authorList>
            <consortium name="RefSeq"/>
        </authorList>
    </citation>
    <scope>IDENTIFICATION</scope>
    <source>
        <tissue evidence="2">Leaf</tissue>
    </source>
</reference>
<reference evidence="1" key="1">
    <citation type="journal article" date="2014" name="Nat. Commun.">
        <title>The tobacco genome sequence and its comparison with those of tomato and potato.</title>
        <authorList>
            <person name="Sierro N."/>
            <person name="Battey J.N."/>
            <person name="Ouadi S."/>
            <person name="Bakaher N."/>
            <person name="Bovet L."/>
            <person name="Willig A."/>
            <person name="Goepfert S."/>
            <person name="Peitsch M.C."/>
            <person name="Ivanov N.V."/>
        </authorList>
    </citation>
    <scope>NUCLEOTIDE SEQUENCE [LARGE SCALE GENOMIC DNA]</scope>
</reference>
<gene>
    <name evidence="2" type="primary">LOC142173389</name>
</gene>
<protein>
    <submittedName>
        <fullName evidence="2">Secreted RxLR effector protein 161-like</fullName>
    </submittedName>
</protein>
<evidence type="ECO:0000313" key="1">
    <source>
        <dbReference type="Proteomes" id="UP000790787"/>
    </source>
</evidence>